<evidence type="ECO:0000313" key="1">
    <source>
        <dbReference type="EMBL" id="MDR6403542.1"/>
    </source>
</evidence>
<reference evidence="1 2" key="1">
    <citation type="submission" date="2023-07" db="EMBL/GenBank/DDBJ databases">
        <title>Sorghum-associated microbial communities from plants grown in Nebraska, USA.</title>
        <authorList>
            <person name="Schachtman D."/>
        </authorList>
    </citation>
    <scope>NUCLEOTIDE SEQUENCE [LARGE SCALE GENOMIC DNA]</scope>
    <source>
        <strain evidence="1 2">DS1709</strain>
    </source>
</reference>
<dbReference type="EMBL" id="JAVDQS010000001">
    <property type="protein sequence ID" value="MDR6403542.1"/>
    <property type="molecule type" value="Genomic_DNA"/>
</dbReference>
<accession>A0ABU1L9Z7</accession>
<sequence length="29" mass="3148">MTERKTISMVDEVLEATNPATLAPIVAFV</sequence>
<keyword evidence="2" id="KW-1185">Reference proteome</keyword>
<gene>
    <name evidence="1" type="ORF">J2781_000446</name>
</gene>
<comment type="caution">
    <text evidence="1">The sequence shown here is derived from an EMBL/GenBank/DDBJ whole genome shotgun (WGS) entry which is preliminary data.</text>
</comment>
<proteinExistence type="predicted"/>
<name>A0ABU1L9Z7_9FLAO</name>
<protein>
    <submittedName>
        <fullName evidence="1">Uncharacterized protein</fullName>
    </submittedName>
</protein>
<evidence type="ECO:0000313" key="2">
    <source>
        <dbReference type="Proteomes" id="UP001184853"/>
    </source>
</evidence>
<dbReference type="Proteomes" id="UP001184853">
    <property type="component" value="Unassembled WGS sequence"/>
</dbReference>
<organism evidence="1 2">
    <name type="scientific">Chryseobacterium geocarposphaerae</name>
    <dbReference type="NCBI Taxonomy" id="1416776"/>
    <lineage>
        <taxon>Bacteria</taxon>
        <taxon>Pseudomonadati</taxon>
        <taxon>Bacteroidota</taxon>
        <taxon>Flavobacteriia</taxon>
        <taxon>Flavobacteriales</taxon>
        <taxon>Weeksellaceae</taxon>
        <taxon>Chryseobacterium group</taxon>
        <taxon>Chryseobacterium</taxon>
    </lineage>
</organism>